<feature type="non-terminal residue" evidence="1">
    <location>
        <position position="1"/>
    </location>
</feature>
<evidence type="ECO:0000313" key="1">
    <source>
        <dbReference type="EMBL" id="KAK2144366.1"/>
    </source>
</evidence>
<dbReference type="Proteomes" id="UP001208570">
    <property type="component" value="Unassembled WGS sequence"/>
</dbReference>
<reference evidence="1" key="1">
    <citation type="journal article" date="2023" name="Mol. Biol. Evol.">
        <title>Third-Generation Sequencing Reveals the Adaptive Role of the Epigenome in Three Deep-Sea Polychaetes.</title>
        <authorList>
            <person name="Perez M."/>
            <person name="Aroh O."/>
            <person name="Sun Y."/>
            <person name="Lan Y."/>
            <person name="Juniper S.K."/>
            <person name="Young C.R."/>
            <person name="Angers B."/>
            <person name="Qian P.Y."/>
        </authorList>
    </citation>
    <scope>NUCLEOTIDE SEQUENCE</scope>
    <source>
        <strain evidence="1">P08H-3</strain>
    </source>
</reference>
<evidence type="ECO:0000313" key="2">
    <source>
        <dbReference type="Proteomes" id="UP001208570"/>
    </source>
</evidence>
<keyword evidence="2" id="KW-1185">Reference proteome</keyword>
<protein>
    <submittedName>
        <fullName evidence="1">Uncharacterized protein</fullName>
    </submittedName>
</protein>
<organism evidence="1 2">
    <name type="scientific">Paralvinella palmiformis</name>
    <dbReference type="NCBI Taxonomy" id="53620"/>
    <lineage>
        <taxon>Eukaryota</taxon>
        <taxon>Metazoa</taxon>
        <taxon>Spiralia</taxon>
        <taxon>Lophotrochozoa</taxon>
        <taxon>Annelida</taxon>
        <taxon>Polychaeta</taxon>
        <taxon>Sedentaria</taxon>
        <taxon>Canalipalpata</taxon>
        <taxon>Terebellida</taxon>
        <taxon>Terebelliformia</taxon>
        <taxon>Alvinellidae</taxon>
        <taxon>Paralvinella</taxon>
    </lineage>
</organism>
<gene>
    <name evidence="1" type="ORF">LSH36_764g00055</name>
</gene>
<sequence length="62" mass="6845">VKSNVNTKELLVGRPNGGIGFIANRLKYITYKTLMTDYDRISGIQVISGGKTELPLFGIYLP</sequence>
<comment type="caution">
    <text evidence="1">The sequence shown here is derived from an EMBL/GenBank/DDBJ whole genome shotgun (WGS) entry which is preliminary data.</text>
</comment>
<dbReference type="AlphaFoldDB" id="A0AAD9J1G0"/>
<name>A0AAD9J1G0_9ANNE</name>
<dbReference type="EMBL" id="JAODUP010000764">
    <property type="protein sequence ID" value="KAK2144366.1"/>
    <property type="molecule type" value="Genomic_DNA"/>
</dbReference>
<accession>A0AAD9J1G0</accession>
<proteinExistence type="predicted"/>